<reference evidence="1 2" key="1">
    <citation type="journal article" date="2016" name="Sci. Rep.">
        <title>Penicillium arizonense, a new, genome sequenced fungal species, reveals a high chemical diversity in secreted metabolites.</title>
        <authorList>
            <person name="Grijseels S."/>
            <person name="Nielsen J.C."/>
            <person name="Randelovic M."/>
            <person name="Nielsen J."/>
            <person name="Nielsen K.F."/>
            <person name="Workman M."/>
            <person name="Frisvad J.C."/>
        </authorList>
    </citation>
    <scope>NUCLEOTIDE SEQUENCE [LARGE SCALE GENOMIC DNA]</scope>
    <source>
        <strain evidence="1 2">CBS 141311</strain>
    </source>
</reference>
<feature type="non-terminal residue" evidence="1">
    <location>
        <position position="40"/>
    </location>
</feature>
<name>A0A1F5L0A7_PENAI</name>
<keyword evidence="2" id="KW-1185">Reference proteome</keyword>
<evidence type="ECO:0000313" key="2">
    <source>
        <dbReference type="Proteomes" id="UP000177622"/>
    </source>
</evidence>
<feature type="non-terminal residue" evidence="1">
    <location>
        <position position="1"/>
    </location>
</feature>
<proteinExistence type="predicted"/>
<gene>
    <name evidence="1" type="ORF">PENARI_c263G03431</name>
</gene>
<dbReference type="AlphaFoldDB" id="A0A1F5L0A7"/>
<dbReference type="EMBL" id="LXJU01000263">
    <property type="protein sequence ID" value="OGE46439.1"/>
    <property type="molecule type" value="Genomic_DNA"/>
</dbReference>
<dbReference type="OrthoDB" id="10438247at2759"/>
<organism evidence="1 2">
    <name type="scientific">Penicillium arizonense</name>
    <dbReference type="NCBI Taxonomy" id="1835702"/>
    <lineage>
        <taxon>Eukaryota</taxon>
        <taxon>Fungi</taxon>
        <taxon>Dikarya</taxon>
        <taxon>Ascomycota</taxon>
        <taxon>Pezizomycotina</taxon>
        <taxon>Eurotiomycetes</taxon>
        <taxon>Eurotiomycetidae</taxon>
        <taxon>Eurotiales</taxon>
        <taxon>Aspergillaceae</taxon>
        <taxon>Penicillium</taxon>
    </lineage>
</organism>
<accession>A0A1F5L0A7</accession>
<dbReference type="GeneID" id="34582968"/>
<protein>
    <submittedName>
        <fullName evidence="1">Uncharacterized protein</fullName>
    </submittedName>
</protein>
<dbReference type="RefSeq" id="XP_022481910.1">
    <property type="nucleotide sequence ID" value="XM_022638234.1"/>
</dbReference>
<evidence type="ECO:0000313" key="1">
    <source>
        <dbReference type="EMBL" id="OGE46439.1"/>
    </source>
</evidence>
<comment type="caution">
    <text evidence="1">The sequence shown here is derived from an EMBL/GenBank/DDBJ whole genome shotgun (WGS) entry which is preliminary data.</text>
</comment>
<sequence length="40" mass="4307">AVKLLAMEREYCPSAITASLTVKDSQPTLASRMPLLTQAT</sequence>
<dbReference type="Proteomes" id="UP000177622">
    <property type="component" value="Unassembled WGS sequence"/>
</dbReference>